<feature type="transmembrane region" description="Helical" evidence="6">
    <location>
        <begin position="235"/>
        <end position="255"/>
    </location>
</feature>
<dbReference type="SUPFAM" id="SSF103473">
    <property type="entry name" value="MFS general substrate transporter"/>
    <property type="match status" value="1"/>
</dbReference>
<dbReference type="GO" id="GO:0022857">
    <property type="term" value="F:transmembrane transporter activity"/>
    <property type="evidence" value="ECO:0007669"/>
    <property type="project" value="InterPro"/>
</dbReference>
<gene>
    <name evidence="8" type="ORF">FHR98_002750</name>
</gene>
<dbReference type="AlphaFoldDB" id="A0A839SXU2"/>
<evidence type="ECO:0000256" key="3">
    <source>
        <dbReference type="ARBA" id="ARBA00022692"/>
    </source>
</evidence>
<keyword evidence="9" id="KW-1185">Reference proteome</keyword>
<feature type="domain" description="Major facilitator superfamily (MFS) profile" evidence="7">
    <location>
        <begin position="16"/>
        <end position="413"/>
    </location>
</feature>
<feature type="transmembrane region" description="Helical" evidence="6">
    <location>
        <begin position="172"/>
        <end position="191"/>
    </location>
</feature>
<evidence type="ECO:0000256" key="1">
    <source>
        <dbReference type="ARBA" id="ARBA00004651"/>
    </source>
</evidence>
<feature type="transmembrane region" description="Helical" evidence="6">
    <location>
        <begin position="385"/>
        <end position="407"/>
    </location>
</feature>
<evidence type="ECO:0000256" key="4">
    <source>
        <dbReference type="ARBA" id="ARBA00022989"/>
    </source>
</evidence>
<name>A0A839SXU2_9PROT</name>
<feature type="transmembrane region" description="Helical" evidence="6">
    <location>
        <begin position="52"/>
        <end position="71"/>
    </location>
</feature>
<feature type="transmembrane region" description="Helical" evidence="6">
    <location>
        <begin position="12"/>
        <end position="32"/>
    </location>
</feature>
<dbReference type="PANTHER" id="PTHR43124">
    <property type="entry name" value="PURINE EFFLUX PUMP PBUE"/>
    <property type="match status" value="1"/>
</dbReference>
<dbReference type="PROSITE" id="PS50850">
    <property type="entry name" value="MFS"/>
    <property type="match status" value="1"/>
</dbReference>
<dbReference type="Pfam" id="PF07690">
    <property type="entry name" value="MFS_1"/>
    <property type="match status" value="1"/>
</dbReference>
<dbReference type="RefSeq" id="WP_221205906.1">
    <property type="nucleotide sequence ID" value="NZ_JACHXA010000008.1"/>
</dbReference>
<evidence type="ECO:0000313" key="8">
    <source>
        <dbReference type="EMBL" id="MBB3066444.1"/>
    </source>
</evidence>
<keyword evidence="2" id="KW-1003">Cell membrane</keyword>
<evidence type="ECO:0000256" key="6">
    <source>
        <dbReference type="SAM" id="Phobius"/>
    </source>
</evidence>
<comment type="subcellular location">
    <subcellularLocation>
        <location evidence="1">Cell membrane</location>
        <topology evidence="1">Multi-pass membrane protein</topology>
    </subcellularLocation>
</comment>
<evidence type="ECO:0000256" key="5">
    <source>
        <dbReference type="ARBA" id="ARBA00023136"/>
    </source>
</evidence>
<feature type="transmembrane region" description="Helical" evidence="6">
    <location>
        <begin position="107"/>
        <end position="130"/>
    </location>
</feature>
<keyword evidence="3 6" id="KW-0812">Transmembrane</keyword>
<feature type="transmembrane region" description="Helical" evidence="6">
    <location>
        <begin position="142"/>
        <end position="160"/>
    </location>
</feature>
<proteinExistence type="predicted"/>
<feature type="transmembrane region" description="Helical" evidence="6">
    <location>
        <begin position="316"/>
        <end position="340"/>
    </location>
</feature>
<dbReference type="PANTHER" id="PTHR43124:SF3">
    <property type="entry name" value="CHLORAMPHENICOL EFFLUX PUMP RV0191"/>
    <property type="match status" value="1"/>
</dbReference>
<accession>A0A839SXU2</accession>
<feature type="transmembrane region" description="Helical" evidence="6">
    <location>
        <begin position="83"/>
        <end position="101"/>
    </location>
</feature>
<dbReference type="EMBL" id="JACHXA010000008">
    <property type="protein sequence ID" value="MBB3066444.1"/>
    <property type="molecule type" value="Genomic_DNA"/>
</dbReference>
<organism evidence="8 9">
    <name type="scientific">Limibacillus halophilus</name>
    <dbReference type="NCBI Taxonomy" id="1579333"/>
    <lineage>
        <taxon>Bacteria</taxon>
        <taxon>Pseudomonadati</taxon>
        <taxon>Pseudomonadota</taxon>
        <taxon>Alphaproteobacteria</taxon>
        <taxon>Rhodospirillales</taxon>
        <taxon>Rhodovibrionaceae</taxon>
        <taxon>Limibacillus</taxon>
    </lineage>
</organism>
<dbReference type="Proteomes" id="UP000581135">
    <property type="component" value="Unassembled WGS sequence"/>
</dbReference>
<protein>
    <submittedName>
        <fullName evidence="8">MFS family permease</fullName>
    </submittedName>
</protein>
<dbReference type="InterPro" id="IPR036259">
    <property type="entry name" value="MFS_trans_sf"/>
</dbReference>
<dbReference type="Gene3D" id="1.20.1250.20">
    <property type="entry name" value="MFS general substrate transporter like domains"/>
    <property type="match status" value="2"/>
</dbReference>
<feature type="transmembrane region" description="Helical" evidence="6">
    <location>
        <begin position="261"/>
        <end position="279"/>
    </location>
</feature>
<keyword evidence="4 6" id="KW-1133">Transmembrane helix</keyword>
<comment type="caution">
    <text evidence="8">The sequence shown here is derived from an EMBL/GenBank/DDBJ whole genome shotgun (WGS) entry which is preliminary data.</text>
</comment>
<evidence type="ECO:0000313" key="9">
    <source>
        <dbReference type="Proteomes" id="UP000581135"/>
    </source>
</evidence>
<dbReference type="InterPro" id="IPR011701">
    <property type="entry name" value="MFS"/>
</dbReference>
<feature type="transmembrane region" description="Helical" evidence="6">
    <location>
        <begin position="291"/>
        <end position="310"/>
    </location>
</feature>
<keyword evidence="5 6" id="KW-0472">Membrane</keyword>
<dbReference type="InterPro" id="IPR050189">
    <property type="entry name" value="MFS_Efflux_Transporters"/>
</dbReference>
<reference evidence="8 9" key="1">
    <citation type="submission" date="2020-08" db="EMBL/GenBank/DDBJ databases">
        <title>Genomic Encyclopedia of Type Strains, Phase III (KMG-III): the genomes of soil and plant-associated and newly described type strains.</title>
        <authorList>
            <person name="Whitman W."/>
        </authorList>
    </citation>
    <scope>NUCLEOTIDE SEQUENCE [LARGE SCALE GENOMIC DNA]</scope>
    <source>
        <strain evidence="8 9">CECT 8803</strain>
    </source>
</reference>
<dbReference type="InterPro" id="IPR020846">
    <property type="entry name" value="MFS_dom"/>
</dbReference>
<feature type="transmembrane region" description="Helical" evidence="6">
    <location>
        <begin position="352"/>
        <end position="373"/>
    </location>
</feature>
<evidence type="ECO:0000256" key="2">
    <source>
        <dbReference type="ARBA" id="ARBA00022475"/>
    </source>
</evidence>
<evidence type="ECO:0000259" key="7">
    <source>
        <dbReference type="PROSITE" id="PS50850"/>
    </source>
</evidence>
<sequence>MVGSRGFPLVRSSLALTFVLTMAEVLNLIGSASFPALLPEFRSLWSLTNSEAGWISGIYHVGYISAVPLLVSLTDRLDARRIYLFASAVGALSHFGFGFLAEGFWSALGLRALGGIGLAGTYMVGLRLLSDRVTGPKASRSISIYTAHFAIGTALSVLLAGEAARFGGWPSAFYLAGAACLSACLMVGLLIRPIKREKLAAIVPLTKLLDPRPLVGNRPAFGYILGYGGHVWELFGVRSWLVAFLVAAVAFQDLAGEGWSATRLATLLFMLGLPASFLGNELALRFGRRRVIIGAMGAAAALSLLVGYLVGSSPMLLLPILGLYVFLLNVDSGALTAGVVECADPGRKGATMAFHSLMGFAAGSVSPLVFGLMLDWGALWDEPTWAWGLAFSSLALGPLLGILALVLTAHSLRLAPR</sequence>
<dbReference type="GO" id="GO:0005886">
    <property type="term" value="C:plasma membrane"/>
    <property type="evidence" value="ECO:0007669"/>
    <property type="project" value="UniProtKB-SubCell"/>
</dbReference>